<evidence type="ECO:0000256" key="1">
    <source>
        <dbReference type="ARBA" id="ARBA00002672"/>
    </source>
</evidence>
<dbReference type="InterPro" id="IPR006419">
    <property type="entry name" value="NMN_transpt_PnuC"/>
</dbReference>
<comment type="function">
    <text evidence="1">Required for nicotinamide riboside transport across the inner membrane.</text>
</comment>
<dbReference type="Pfam" id="PF04973">
    <property type="entry name" value="NMN_transporter"/>
    <property type="match status" value="1"/>
</dbReference>
<dbReference type="EMBL" id="CP136600">
    <property type="protein sequence ID" value="WOH38444.1"/>
    <property type="molecule type" value="Genomic_DNA"/>
</dbReference>
<evidence type="ECO:0000256" key="5">
    <source>
        <dbReference type="ARBA" id="ARBA00022448"/>
    </source>
</evidence>
<comment type="similarity">
    <text evidence="3">Belongs to the nicotinamide ribonucleoside (NR) uptake permease (TC 4.B.1) family.</text>
</comment>
<dbReference type="NCBIfam" id="TIGR01528">
    <property type="entry name" value="NMN_trans_PnuC"/>
    <property type="match status" value="1"/>
</dbReference>
<dbReference type="RefSeq" id="WP_348397214.1">
    <property type="nucleotide sequence ID" value="NZ_CP136600.1"/>
</dbReference>
<keyword evidence="8 10" id="KW-1133">Transmembrane helix</keyword>
<name>A0ABZ0GR75_9GAMM</name>
<comment type="subcellular location">
    <subcellularLocation>
        <location evidence="2">Cell membrane</location>
        <topology evidence="2">Multi-pass membrane protein</topology>
    </subcellularLocation>
</comment>
<evidence type="ECO:0000256" key="7">
    <source>
        <dbReference type="ARBA" id="ARBA00022692"/>
    </source>
</evidence>
<protein>
    <recommendedName>
        <fullName evidence="4">Nicotinamide riboside transporter PnuC</fullName>
    </recommendedName>
</protein>
<accession>A0ABZ0GR75</accession>
<gene>
    <name evidence="11" type="primary">pnuC</name>
    <name evidence="11" type="ORF">RI844_04205</name>
</gene>
<proteinExistence type="inferred from homology"/>
<keyword evidence="12" id="KW-1185">Reference proteome</keyword>
<evidence type="ECO:0000313" key="12">
    <source>
        <dbReference type="Proteomes" id="UP001301442"/>
    </source>
</evidence>
<evidence type="ECO:0000256" key="3">
    <source>
        <dbReference type="ARBA" id="ARBA00006669"/>
    </source>
</evidence>
<sequence length="215" mass="24924">MQSIINYFIGLPFWELLAVGLSIAYVVLVARNNSWCWPAAFISTLIFTVIFYDVSLLMESLLSVYYMAMALYGWYRWQNSDVLTANNQMPVCTWPILKHIKLITFLTILSLLLGWYMDNYTHADYAYLDTFTTVFAVSTTYLVTIKLLENWLYWFVINTVSVFLYLQKGLEPTAVLGSFNILMCIIGFINWSKLYKVEQAETASRVLKPERATTQ</sequence>
<evidence type="ECO:0000256" key="10">
    <source>
        <dbReference type="SAM" id="Phobius"/>
    </source>
</evidence>
<feature type="transmembrane region" description="Helical" evidence="10">
    <location>
        <begin position="151"/>
        <end position="167"/>
    </location>
</feature>
<dbReference type="Proteomes" id="UP001301442">
    <property type="component" value="Chromosome"/>
</dbReference>
<evidence type="ECO:0000256" key="8">
    <source>
        <dbReference type="ARBA" id="ARBA00022989"/>
    </source>
</evidence>
<evidence type="ECO:0000256" key="9">
    <source>
        <dbReference type="ARBA" id="ARBA00023136"/>
    </source>
</evidence>
<evidence type="ECO:0000256" key="2">
    <source>
        <dbReference type="ARBA" id="ARBA00004651"/>
    </source>
</evidence>
<feature type="transmembrane region" description="Helical" evidence="10">
    <location>
        <begin position="173"/>
        <end position="191"/>
    </location>
</feature>
<dbReference type="PANTHER" id="PTHR36122:SF2">
    <property type="entry name" value="NICOTINAMIDE RIBOSIDE TRANSPORTER PNUC"/>
    <property type="match status" value="1"/>
</dbReference>
<keyword evidence="7 10" id="KW-0812">Transmembrane</keyword>
<evidence type="ECO:0000256" key="4">
    <source>
        <dbReference type="ARBA" id="ARBA00017522"/>
    </source>
</evidence>
<feature type="transmembrane region" description="Helical" evidence="10">
    <location>
        <begin position="96"/>
        <end position="117"/>
    </location>
</feature>
<dbReference type="PANTHER" id="PTHR36122">
    <property type="entry name" value="NICOTINAMIDE RIBOSIDE TRANSPORTER PNUC"/>
    <property type="match status" value="1"/>
</dbReference>
<keyword evidence="5" id="KW-0813">Transport</keyword>
<evidence type="ECO:0000313" key="11">
    <source>
        <dbReference type="EMBL" id="WOH38444.1"/>
    </source>
</evidence>
<reference evidence="11 12" key="1">
    <citation type="submission" date="2023-09" db="EMBL/GenBank/DDBJ databases">
        <authorList>
            <person name="Qi X."/>
        </authorList>
    </citation>
    <scope>NUCLEOTIDE SEQUENCE [LARGE SCALE GENOMIC DNA]</scope>
    <source>
        <strain evidence="11 12">S1-1</strain>
    </source>
</reference>
<feature type="transmembrane region" description="Helical" evidence="10">
    <location>
        <begin position="6"/>
        <end position="28"/>
    </location>
</feature>
<evidence type="ECO:0000256" key="6">
    <source>
        <dbReference type="ARBA" id="ARBA00022475"/>
    </source>
</evidence>
<feature type="transmembrane region" description="Helical" evidence="10">
    <location>
        <begin position="123"/>
        <end position="144"/>
    </location>
</feature>
<keyword evidence="9 10" id="KW-0472">Membrane</keyword>
<keyword evidence="6" id="KW-1003">Cell membrane</keyword>
<organism evidence="11 12">
    <name type="scientific">Thalassotalea fonticola</name>
    <dbReference type="NCBI Taxonomy" id="3065649"/>
    <lineage>
        <taxon>Bacteria</taxon>
        <taxon>Pseudomonadati</taxon>
        <taxon>Pseudomonadota</taxon>
        <taxon>Gammaproteobacteria</taxon>
        <taxon>Alteromonadales</taxon>
        <taxon>Colwelliaceae</taxon>
        <taxon>Thalassotalea</taxon>
    </lineage>
</organism>